<gene>
    <name evidence="1" type="ORF">RPERSI_LOCUS7336</name>
</gene>
<protein>
    <submittedName>
        <fullName evidence="1">21872_t:CDS:1</fullName>
    </submittedName>
</protein>
<dbReference type="Proteomes" id="UP000789920">
    <property type="component" value="Unassembled WGS sequence"/>
</dbReference>
<sequence>ENFCECDIIKKPSRNELHNLYSLVYNPKTTSLNQELFLRKYNRLCFTYFKEDPDLEYSPTDNDHDDNYSITSDLPNNNLDSSTNQPNNENTFDAFHYDLTKHTCERLKNKKINNYDLEILYKINRRGQLIVLDDEHDFDSFITESKNLSSNKIMNTRDVIVEVLPSYPAFGMAYAIKVNKQLNISQPIFLISDLVPTFYEFFEKLNKAYNDSNDDYLKLEAVFAREKLTVNSIKNLNYEYLKEELEVTKRG</sequence>
<keyword evidence="2" id="KW-1185">Reference proteome</keyword>
<dbReference type="EMBL" id="CAJVQC010012351">
    <property type="protein sequence ID" value="CAG8637330.1"/>
    <property type="molecule type" value="Genomic_DNA"/>
</dbReference>
<reference evidence="1" key="1">
    <citation type="submission" date="2021-06" db="EMBL/GenBank/DDBJ databases">
        <authorList>
            <person name="Kallberg Y."/>
            <person name="Tangrot J."/>
            <person name="Rosling A."/>
        </authorList>
    </citation>
    <scope>NUCLEOTIDE SEQUENCE</scope>
    <source>
        <strain evidence="1">MA461A</strain>
    </source>
</reference>
<evidence type="ECO:0000313" key="2">
    <source>
        <dbReference type="Proteomes" id="UP000789920"/>
    </source>
</evidence>
<accession>A0ACA9NE55</accession>
<feature type="non-terminal residue" evidence="1">
    <location>
        <position position="1"/>
    </location>
</feature>
<evidence type="ECO:0000313" key="1">
    <source>
        <dbReference type="EMBL" id="CAG8637330.1"/>
    </source>
</evidence>
<organism evidence="1 2">
    <name type="scientific">Racocetra persica</name>
    <dbReference type="NCBI Taxonomy" id="160502"/>
    <lineage>
        <taxon>Eukaryota</taxon>
        <taxon>Fungi</taxon>
        <taxon>Fungi incertae sedis</taxon>
        <taxon>Mucoromycota</taxon>
        <taxon>Glomeromycotina</taxon>
        <taxon>Glomeromycetes</taxon>
        <taxon>Diversisporales</taxon>
        <taxon>Gigasporaceae</taxon>
        <taxon>Racocetra</taxon>
    </lineage>
</organism>
<name>A0ACA9NE55_9GLOM</name>
<comment type="caution">
    <text evidence="1">The sequence shown here is derived from an EMBL/GenBank/DDBJ whole genome shotgun (WGS) entry which is preliminary data.</text>
</comment>
<proteinExistence type="predicted"/>